<protein>
    <submittedName>
        <fullName evidence="1">Phage head-tail adaptor, putative, SPP1 family</fullName>
    </submittedName>
</protein>
<evidence type="ECO:0000313" key="1">
    <source>
        <dbReference type="EMBL" id="SFI84141.1"/>
    </source>
</evidence>
<dbReference type="InterPro" id="IPR038666">
    <property type="entry name" value="SSP1_head-tail_sf"/>
</dbReference>
<dbReference type="AlphaFoldDB" id="A0A1I3LHC2"/>
<gene>
    <name evidence="1" type="ORF">SAMN04487991_1031</name>
</gene>
<dbReference type="NCBIfam" id="TIGR01563">
    <property type="entry name" value="gp16_SPP1"/>
    <property type="match status" value="1"/>
</dbReference>
<name>A0A1I3LHC2_9RHOB</name>
<dbReference type="OrthoDB" id="7478737at2"/>
<reference evidence="2" key="1">
    <citation type="submission" date="2016-10" db="EMBL/GenBank/DDBJ databases">
        <authorList>
            <person name="Varghese N."/>
            <person name="Submissions S."/>
        </authorList>
    </citation>
    <scope>NUCLEOTIDE SEQUENCE [LARGE SCALE GENOMIC DNA]</scope>
    <source>
        <strain evidence="2">DSM 26471</strain>
    </source>
</reference>
<dbReference type="Gene3D" id="2.40.10.270">
    <property type="entry name" value="Bacteriophage SPP1 head-tail adaptor protein"/>
    <property type="match status" value="1"/>
</dbReference>
<keyword evidence="2" id="KW-1185">Reference proteome</keyword>
<accession>A0A1I3LHC2</accession>
<dbReference type="STRING" id="588602.SAMN04487991_1031"/>
<dbReference type="EMBL" id="FORH01000001">
    <property type="protein sequence ID" value="SFI84141.1"/>
    <property type="molecule type" value="Genomic_DNA"/>
</dbReference>
<dbReference type="Pfam" id="PF05521">
    <property type="entry name" value="Phage_HCP"/>
    <property type="match status" value="1"/>
</dbReference>
<organism evidence="1 2">
    <name type="scientific">Celeribacter neptunius</name>
    <dbReference type="NCBI Taxonomy" id="588602"/>
    <lineage>
        <taxon>Bacteria</taxon>
        <taxon>Pseudomonadati</taxon>
        <taxon>Pseudomonadota</taxon>
        <taxon>Alphaproteobacteria</taxon>
        <taxon>Rhodobacterales</taxon>
        <taxon>Roseobacteraceae</taxon>
        <taxon>Celeribacter</taxon>
    </lineage>
</organism>
<dbReference type="RefSeq" id="WP_090058446.1">
    <property type="nucleotide sequence ID" value="NZ_FORH01000001.1"/>
</dbReference>
<dbReference type="InterPro" id="IPR008767">
    <property type="entry name" value="Phage_SPP1_head-tail_adaptor"/>
</dbReference>
<sequence length="104" mass="11721">MKAGNLDRQVSFERKAEEITETGATLETWETFLTVRAEVRDLMADQVTLDLGEGEKATRVFVIRWTPATITTDDRVTYKGQSYDIRQIVELDRRGGLQITGAAV</sequence>
<proteinExistence type="predicted"/>
<evidence type="ECO:0000313" key="2">
    <source>
        <dbReference type="Proteomes" id="UP000199630"/>
    </source>
</evidence>
<dbReference type="Proteomes" id="UP000199630">
    <property type="component" value="Unassembled WGS sequence"/>
</dbReference>